<feature type="region of interest" description="Disordered" evidence="1">
    <location>
        <begin position="37"/>
        <end position="78"/>
    </location>
</feature>
<dbReference type="AlphaFoldDB" id="A0AAX6MLA5"/>
<organism evidence="3 4">
    <name type="scientific">Daldinia eschscholtzii</name>
    <dbReference type="NCBI Taxonomy" id="292717"/>
    <lineage>
        <taxon>Eukaryota</taxon>
        <taxon>Fungi</taxon>
        <taxon>Dikarya</taxon>
        <taxon>Ascomycota</taxon>
        <taxon>Pezizomycotina</taxon>
        <taxon>Sordariomycetes</taxon>
        <taxon>Xylariomycetidae</taxon>
        <taxon>Xylariales</taxon>
        <taxon>Hypoxylaceae</taxon>
        <taxon>Daldinia</taxon>
    </lineage>
</organism>
<feature type="region of interest" description="Disordered" evidence="1">
    <location>
        <begin position="110"/>
        <end position="139"/>
    </location>
</feature>
<proteinExistence type="predicted"/>
<reference evidence="3 4" key="1">
    <citation type="journal article" date="2024" name="Front Chem Biol">
        <title>Unveiling the potential of Daldinia eschscholtzii MFLUCC 19-0629 through bioactivity and bioinformatics studies for enhanced sustainable agriculture production.</title>
        <authorList>
            <person name="Brooks S."/>
            <person name="Weaver J.A."/>
            <person name="Klomchit A."/>
            <person name="Alharthi S.A."/>
            <person name="Onlamun T."/>
            <person name="Nurani R."/>
            <person name="Vong T.K."/>
            <person name="Alberti F."/>
            <person name="Greco C."/>
        </authorList>
    </citation>
    <scope>NUCLEOTIDE SEQUENCE [LARGE SCALE GENOMIC DNA]</scope>
    <source>
        <strain evidence="3">MFLUCC 19-0629</strain>
    </source>
</reference>
<dbReference type="Proteomes" id="UP001369815">
    <property type="component" value="Unassembled WGS sequence"/>
</dbReference>
<feature type="compositionally biased region" description="Low complexity" evidence="1">
    <location>
        <begin position="37"/>
        <end position="75"/>
    </location>
</feature>
<evidence type="ECO:0000313" key="4">
    <source>
        <dbReference type="Proteomes" id="UP001369815"/>
    </source>
</evidence>
<name>A0AAX6MLA5_9PEZI</name>
<protein>
    <recommendedName>
        <fullName evidence="5">Apple domain-containing protein</fullName>
    </recommendedName>
</protein>
<dbReference type="EMBL" id="JBANMG010000005">
    <property type="protein sequence ID" value="KAK6953450.1"/>
    <property type="molecule type" value="Genomic_DNA"/>
</dbReference>
<feature type="region of interest" description="Disordered" evidence="1">
    <location>
        <begin position="192"/>
        <end position="229"/>
    </location>
</feature>
<evidence type="ECO:0000256" key="2">
    <source>
        <dbReference type="SAM" id="Phobius"/>
    </source>
</evidence>
<keyword evidence="4" id="KW-1185">Reference proteome</keyword>
<comment type="caution">
    <text evidence="3">The sequence shown here is derived from an EMBL/GenBank/DDBJ whole genome shotgun (WGS) entry which is preliminary data.</text>
</comment>
<accession>A0AAX6MLA5</accession>
<keyword evidence="2" id="KW-1133">Transmembrane helix</keyword>
<gene>
    <name evidence="3" type="ORF">Daesc_005754</name>
</gene>
<keyword evidence="2" id="KW-0472">Membrane</keyword>
<evidence type="ECO:0008006" key="5">
    <source>
        <dbReference type="Google" id="ProtNLM"/>
    </source>
</evidence>
<evidence type="ECO:0000313" key="3">
    <source>
        <dbReference type="EMBL" id="KAK6953450.1"/>
    </source>
</evidence>
<evidence type="ECO:0000256" key="1">
    <source>
        <dbReference type="SAM" id="MobiDB-lite"/>
    </source>
</evidence>
<keyword evidence="2" id="KW-0812">Transmembrane</keyword>
<feature type="compositionally biased region" description="Low complexity" evidence="1">
    <location>
        <begin position="210"/>
        <end position="229"/>
    </location>
</feature>
<feature type="transmembrane region" description="Helical" evidence="2">
    <location>
        <begin position="150"/>
        <end position="173"/>
    </location>
</feature>
<sequence length="338" mass="36537">MSYQLGPAQESQQQEVHDAYSNTYDHNHNGYGYGQQAAYAQQQQQQHHQQQYNNMTHTTPSQVSSPANSPQAPSATVYNQDGVNRTQTWVSNHQPLMTPPPVAIKTPLGEWAGSPDNTFDYRTPRGYSPTMPPRPPKEDQRVWGIRRNTFFIVVAIGLFLLVVAIAAGLGVGLGTRKSSPFAVSAADNSTAISSSSSSASIDQPTPTPPTSTTTTTTTPSSTEVSPTPSFTGTLIPAPVICPQNNNTVYVSKGSSKPFNIQCGRDYNGDGGAVDLTHMYKASMSQCIDACGDHPGCVGVGWGNHEGTTECWLRSKLGEPNFSPNWYFAQLQDMDLAFD</sequence>